<dbReference type="Pfam" id="PF09365">
    <property type="entry name" value="DUF2461"/>
    <property type="match status" value="1"/>
</dbReference>
<evidence type="ECO:0000313" key="2">
    <source>
        <dbReference type="EMBL" id="KAF2721223.1"/>
    </source>
</evidence>
<gene>
    <name evidence="2" type="ORF">K431DRAFT_338886</name>
</gene>
<dbReference type="OrthoDB" id="2537769at2759"/>
<sequence>MPVRSRYFAKQGKEIPKDDPSDSKEDEVSLAESGSGDESDFDDDGSSESSDSHNEEGNGRDDYESEELRKPSRKPTTGKREKSIVATQSKGNELWRHGVSAGLGPGTQVVIKKPKARPAGNTPYVDETIHPNTLLFLGELKENNDRQWLKMHDPDFRQAEKDWFSFVEKLTERLVEVDDTVPELPVKDIIFRIYRDVRFSSDPTPYKPHFSAAWSRTGRKGPYAHYYVQVSPGNESFVGGGLWHPEAAPTAAMRRDIDRNSQRLKTVLLEQRMRDEFLNGCSKDTAKAVKAFVNANAANALKTKPKGYDADHADIELLRLRNFTVGTKLDESKILDENVMNHMAELFSSMKPFISYLNSVVMPDEAESSSSDDETNVSNSADEESAGEDG</sequence>
<dbReference type="InterPro" id="IPR012808">
    <property type="entry name" value="CHP02453"/>
</dbReference>
<dbReference type="AlphaFoldDB" id="A0A9P4Q8L0"/>
<evidence type="ECO:0000256" key="1">
    <source>
        <dbReference type="SAM" id="MobiDB-lite"/>
    </source>
</evidence>
<feature type="region of interest" description="Disordered" evidence="1">
    <location>
        <begin position="364"/>
        <end position="390"/>
    </location>
</feature>
<feature type="region of interest" description="Disordered" evidence="1">
    <location>
        <begin position="1"/>
        <end position="101"/>
    </location>
</feature>
<dbReference type="Proteomes" id="UP000799441">
    <property type="component" value="Unassembled WGS sequence"/>
</dbReference>
<feature type="compositionally biased region" description="Acidic residues" evidence="1">
    <location>
        <begin position="28"/>
        <end position="46"/>
    </location>
</feature>
<protein>
    <submittedName>
        <fullName evidence="2">Uncharacterized protein</fullName>
    </submittedName>
</protein>
<dbReference type="EMBL" id="MU003792">
    <property type="protein sequence ID" value="KAF2721223.1"/>
    <property type="molecule type" value="Genomic_DNA"/>
</dbReference>
<feature type="compositionally biased region" description="Basic and acidic residues" evidence="1">
    <location>
        <begin position="50"/>
        <end position="70"/>
    </location>
</feature>
<comment type="caution">
    <text evidence="2">The sequence shown here is derived from an EMBL/GenBank/DDBJ whole genome shotgun (WGS) entry which is preliminary data.</text>
</comment>
<dbReference type="NCBIfam" id="TIGR02453">
    <property type="entry name" value="TIGR02453 family protein"/>
    <property type="match status" value="1"/>
</dbReference>
<name>A0A9P4Q8L0_9PEZI</name>
<evidence type="ECO:0000313" key="3">
    <source>
        <dbReference type="Proteomes" id="UP000799441"/>
    </source>
</evidence>
<reference evidence="2" key="1">
    <citation type="journal article" date="2020" name="Stud. Mycol.">
        <title>101 Dothideomycetes genomes: a test case for predicting lifestyles and emergence of pathogens.</title>
        <authorList>
            <person name="Haridas S."/>
            <person name="Albert R."/>
            <person name="Binder M."/>
            <person name="Bloem J."/>
            <person name="Labutti K."/>
            <person name="Salamov A."/>
            <person name="Andreopoulos B."/>
            <person name="Baker S."/>
            <person name="Barry K."/>
            <person name="Bills G."/>
            <person name="Bluhm B."/>
            <person name="Cannon C."/>
            <person name="Castanera R."/>
            <person name="Culley D."/>
            <person name="Daum C."/>
            <person name="Ezra D."/>
            <person name="Gonzalez J."/>
            <person name="Henrissat B."/>
            <person name="Kuo A."/>
            <person name="Liang C."/>
            <person name="Lipzen A."/>
            <person name="Lutzoni F."/>
            <person name="Magnuson J."/>
            <person name="Mondo S."/>
            <person name="Nolan M."/>
            <person name="Ohm R."/>
            <person name="Pangilinan J."/>
            <person name="Park H.-J."/>
            <person name="Ramirez L."/>
            <person name="Alfaro M."/>
            <person name="Sun H."/>
            <person name="Tritt A."/>
            <person name="Yoshinaga Y."/>
            <person name="Zwiers L.-H."/>
            <person name="Turgeon B."/>
            <person name="Goodwin S."/>
            <person name="Spatafora J."/>
            <person name="Crous P."/>
            <person name="Grigoriev I."/>
        </authorList>
    </citation>
    <scope>NUCLEOTIDE SEQUENCE</scope>
    <source>
        <strain evidence="2">CBS 116435</strain>
    </source>
</reference>
<accession>A0A9P4Q8L0</accession>
<dbReference type="PANTHER" id="PTHR36452:SF1">
    <property type="entry name" value="DUF2461 DOMAIN-CONTAINING PROTEIN"/>
    <property type="match status" value="1"/>
</dbReference>
<dbReference type="PANTHER" id="PTHR36452">
    <property type="entry name" value="CHROMOSOME 12, WHOLE GENOME SHOTGUN SEQUENCE"/>
    <property type="match status" value="1"/>
</dbReference>
<organism evidence="2 3">
    <name type="scientific">Polychaeton citri CBS 116435</name>
    <dbReference type="NCBI Taxonomy" id="1314669"/>
    <lineage>
        <taxon>Eukaryota</taxon>
        <taxon>Fungi</taxon>
        <taxon>Dikarya</taxon>
        <taxon>Ascomycota</taxon>
        <taxon>Pezizomycotina</taxon>
        <taxon>Dothideomycetes</taxon>
        <taxon>Dothideomycetidae</taxon>
        <taxon>Capnodiales</taxon>
        <taxon>Capnodiaceae</taxon>
        <taxon>Polychaeton</taxon>
    </lineage>
</organism>
<proteinExistence type="predicted"/>
<feature type="compositionally biased region" description="Basic and acidic residues" evidence="1">
    <location>
        <begin position="11"/>
        <end position="27"/>
    </location>
</feature>
<keyword evidence="3" id="KW-1185">Reference proteome</keyword>